<proteinExistence type="predicted"/>
<evidence type="ECO:0000313" key="1">
    <source>
        <dbReference type="EMBL" id="JAH33046.1"/>
    </source>
</evidence>
<organism evidence="1">
    <name type="scientific">Anguilla anguilla</name>
    <name type="common">European freshwater eel</name>
    <name type="synonym">Muraena anguilla</name>
    <dbReference type="NCBI Taxonomy" id="7936"/>
    <lineage>
        <taxon>Eukaryota</taxon>
        <taxon>Metazoa</taxon>
        <taxon>Chordata</taxon>
        <taxon>Craniata</taxon>
        <taxon>Vertebrata</taxon>
        <taxon>Euteleostomi</taxon>
        <taxon>Actinopterygii</taxon>
        <taxon>Neopterygii</taxon>
        <taxon>Teleostei</taxon>
        <taxon>Anguilliformes</taxon>
        <taxon>Anguillidae</taxon>
        <taxon>Anguilla</taxon>
    </lineage>
</organism>
<accession>A0A0E9RV49</accession>
<reference evidence="1" key="1">
    <citation type="submission" date="2014-11" db="EMBL/GenBank/DDBJ databases">
        <authorList>
            <person name="Amaro Gonzalez C."/>
        </authorList>
    </citation>
    <scope>NUCLEOTIDE SEQUENCE</scope>
</reference>
<reference evidence="1" key="2">
    <citation type="journal article" date="2015" name="Fish Shellfish Immunol.">
        <title>Early steps in the European eel (Anguilla anguilla)-Vibrio vulnificus interaction in the gills: Role of the RtxA13 toxin.</title>
        <authorList>
            <person name="Callol A."/>
            <person name="Pajuelo D."/>
            <person name="Ebbesson L."/>
            <person name="Teles M."/>
            <person name="MacKenzie S."/>
            <person name="Amaro C."/>
        </authorList>
    </citation>
    <scope>NUCLEOTIDE SEQUENCE</scope>
</reference>
<dbReference type="EMBL" id="GBXM01075531">
    <property type="protein sequence ID" value="JAH33046.1"/>
    <property type="molecule type" value="Transcribed_RNA"/>
</dbReference>
<protein>
    <submittedName>
        <fullName evidence="1">Uncharacterized protein</fullName>
    </submittedName>
</protein>
<name>A0A0E9RV49_ANGAN</name>
<sequence length="34" mass="3737">MNGQSGPFRQHACQAWIPPLGGSGEQRWSLTLIL</sequence>
<dbReference type="AlphaFoldDB" id="A0A0E9RV49"/>